<proteinExistence type="predicted"/>
<protein>
    <submittedName>
        <fullName evidence="3">Pellino</fullName>
    </submittedName>
</protein>
<organism evidence="2 3">
    <name type="scientific">Plectus sambesii</name>
    <dbReference type="NCBI Taxonomy" id="2011161"/>
    <lineage>
        <taxon>Eukaryota</taxon>
        <taxon>Metazoa</taxon>
        <taxon>Ecdysozoa</taxon>
        <taxon>Nematoda</taxon>
        <taxon>Chromadorea</taxon>
        <taxon>Plectida</taxon>
        <taxon>Plectina</taxon>
        <taxon>Plectoidea</taxon>
        <taxon>Plectidae</taxon>
        <taxon>Plectus</taxon>
    </lineage>
</organism>
<dbReference type="GO" id="GO:0000209">
    <property type="term" value="P:protein polyubiquitination"/>
    <property type="evidence" value="ECO:0007669"/>
    <property type="project" value="InterPro"/>
</dbReference>
<dbReference type="Pfam" id="PF20723">
    <property type="entry name" value="Pellino_RING"/>
    <property type="match status" value="1"/>
</dbReference>
<feature type="domain" description="Pellino RING" evidence="1">
    <location>
        <begin position="9"/>
        <end position="119"/>
    </location>
</feature>
<dbReference type="PANTHER" id="PTHR12098:SF2">
    <property type="entry name" value="PROTEIN PELLINO"/>
    <property type="match status" value="1"/>
</dbReference>
<dbReference type="AlphaFoldDB" id="A0A914UNT1"/>
<sequence length="123" mass="13953">MILEKLLRVYLACGHVQGKHEWGLKHGSATPKFKCPICMAESDRILQLMMGMESAFHLDSESLDYAFNPCGHVASLATVRYWSRIPLPHGTNSFHPVCPFCTSLLAIDKPFVRLIFQDHCYDD</sequence>
<name>A0A914UNT1_9BILA</name>
<dbReference type="InterPro" id="IPR006800">
    <property type="entry name" value="Pellino_fam"/>
</dbReference>
<evidence type="ECO:0000313" key="2">
    <source>
        <dbReference type="Proteomes" id="UP000887566"/>
    </source>
</evidence>
<reference evidence="3" key="1">
    <citation type="submission" date="2022-11" db="UniProtKB">
        <authorList>
            <consortium name="WormBaseParasite"/>
        </authorList>
    </citation>
    <scope>IDENTIFICATION</scope>
</reference>
<dbReference type="Proteomes" id="UP000887566">
    <property type="component" value="Unplaced"/>
</dbReference>
<dbReference type="InterPro" id="IPR048335">
    <property type="entry name" value="Pellino_RING"/>
</dbReference>
<dbReference type="WBParaSite" id="PSAMB.scaffold11435size3352.g34132.t1">
    <property type="protein sequence ID" value="PSAMB.scaffold11435size3352.g34132.t1"/>
    <property type="gene ID" value="PSAMB.scaffold11435size3352.g34132"/>
</dbReference>
<dbReference type="GO" id="GO:0061630">
    <property type="term" value="F:ubiquitin protein ligase activity"/>
    <property type="evidence" value="ECO:0007669"/>
    <property type="project" value="InterPro"/>
</dbReference>
<dbReference type="PANTHER" id="PTHR12098">
    <property type="entry name" value="E3 UBIQUITIN-PROTEIN LIGASE PELLINO-RELATED"/>
    <property type="match status" value="1"/>
</dbReference>
<keyword evidence="2" id="KW-1185">Reference proteome</keyword>
<dbReference type="GO" id="GO:0008592">
    <property type="term" value="P:regulation of Toll signaling pathway"/>
    <property type="evidence" value="ECO:0007669"/>
    <property type="project" value="InterPro"/>
</dbReference>
<evidence type="ECO:0000259" key="1">
    <source>
        <dbReference type="Pfam" id="PF20723"/>
    </source>
</evidence>
<evidence type="ECO:0000313" key="3">
    <source>
        <dbReference type="WBParaSite" id="PSAMB.scaffold11435size3352.g34132.t1"/>
    </source>
</evidence>
<accession>A0A914UNT1</accession>